<dbReference type="AlphaFoldDB" id="A0A151NDA0"/>
<protein>
    <submittedName>
        <fullName evidence="2">Uncharacterized protein</fullName>
    </submittedName>
</protein>
<evidence type="ECO:0000256" key="1">
    <source>
        <dbReference type="SAM" id="MobiDB-lite"/>
    </source>
</evidence>
<organism evidence="2 3">
    <name type="scientific">Alligator mississippiensis</name>
    <name type="common">American alligator</name>
    <dbReference type="NCBI Taxonomy" id="8496"/>
    <lineage>
        <taxon>Eukaryota</taxon>
        <taxon>Metazoa</taxon>
        <taxon>Chordata</taxon>
        <taxon>Craniata</taxon>
        <taxon>Vertebrata</taxon>
        <taxon>Euteleostomi</taxon>
        <taxon>Archelosauria</taxon>
        <taxon>Archosauria</taxon>
        <taxon>Crocodylia</taxon>
        <taxon>Alligatoridae</taxon>
        <taxon>Alligatorinae</taxon>
        <taxon>Alligator</taxon>
    </lineage>
</organism>
<comment type="caution">
    <text evidence="2">The sequence shown here is derived from an EMBL/GenBank/DDBJ whole genome shotgun (WGS) entry which is preliminary data.</text>
</comment>
<gene>
    <name evidence="2" type="ORF">Y1Q_0004239</name>
</gene>
<accession>A0A151NDA0</accession>
<feature type="region of interest" description="Disordered" evidence="1">
    <location>
        <begin position="42"/>
        <end position="72"/>
    </location>
</feature>
<evidence type="ECO:0000313" key="2">
    <source>
        <dbReference type="EMBL" id="KYO34720.1"/>
    </source>
</evidence>
<sequence length="72" mass="8649">MLAALMRSWPAGQHPHLPQELAWYEALEHRLRDENMAWKNRSQHLQLQKHPSLVRGWHTTQGHLRRRRRNGA</sequence>
<dbReference type="Proteomes" id="UP000050525">
    <property type="component" value="Unassembled WGS sequence"/>
</dbReference>
<keyword evidence="3" id="KW-1185">Reference proteome</keyword>
<evidence type="ECO:0000313" key="3">
    <source>
        <dbReference type="Proteomes" id="UP000050525"/>
    </source>
</evidence>
<feature type="compositionally biased region" description="Basic residues" evidence="1">
    <location>
        <begin position="63"/>
        <end position="72"/>
    </location>
</feature>
<proteinExistence type="predicted"/>
<name>A0A151NDA0_ALLMI</name>
<dbReference type="EMBL" id="AKHW03003341">
    <property type="protein sequence ID" value="KYO34720.1"/>
    <property type="molecule type" value="Genomic_DNA"/>
</dbReference>
<reference evidence="2 3" key="1">
    <citation type="journal article" date="2012" name="Genome Biol.">
        <title>Sequencing three crocodilian genomes to illuminate the evolution of archosaurs and amniotes.</title>
        <authorList>
            <person name="St John J.A."/>
            <person name="Braun E.L."/>
            <person name="Isberg S.R."/>
            <person name="Miles L.G."/>
            <person name="Chong A.Y."/>
            <person name="Gongora J."/>
            <person name="Dalzell P."/>
            <person name="Moran C."/>
            <person name="Bed'hom B."/>
            <person name="Abzhanov A."/>
            <person name="Burgess S.C."/>
            <person name="Cooksey A.M."/>
            <person name="Castoe T.A."/>
            <person name="Crawford N.G."/>
            <person name="Densmore L.D."/>
            <person name="Drew J.C."/>
            <person name="Edwards S.V."/>
            <person name="Faircloth B.C."/>
            <person name="Fujita M.K."/>
            <person name="Greenwold M.J."/>
            <person name="Hoffmann F.G."/>
            <person name="Howard J.M."/>
            <person name="Iguchi T."/>
            <person name="Janes D.E."/>
            <person name="Khan S.Y."/>
            <person name="Kohno S."/>
            <person name="de Koning A.J."/>
            <person name="Lance S.L."/>
            <person name="McCarthy F.M."/>
            <person name="McCormack J.E."/>
            <person name="Merchant M.E."/>
            <person name="Peterson D.G."/>
            <person name="Pollock D.D."/>
            <person name="Pourmand N."/>
            <person name="Raney B.J."/>
            <person name="Roessler K.A."/>
            <person name="Sanford J.R."/>
            <person name="Sawyer R.H."/>
            <person name="Schmidt C.J."/>
            <person name="Triplett E.W."/>
            <person name="Tuberville T.D."/>
            <person name="Venegas-Anaya M."/>
            <person name="Howard J.T."/>
            <person name="Jarvis E.D."/>
            <person name="Guillette L.J.Jr."/>
            <person name="Glenn T.C."/>
            <person name="Green R.E."/>
            <person name="Ray D.A."/>
        </authorList>
    </citation>
    <scope>NUCLEOTIDE SEQUENCE [LARGE SCALE GENOMIC DNA]</scope>
    <source>
        <strain evidence="2">KSC_2009_1</strain>
    </source>
</reference>